<dbReference type="SMART" id="SM00563">
    <property type="entry name" value="PlsC"/>
    <property type="match status" value="1"/>
</dbReference>
<organism evidence="6 7">
    <name type="scientific">Paucidesulfovibrio gracilis DSM 16080</name>
    <dbReference type="NCBI Taxonomy" id="1121449"/>
    <lineage>
        <taxon>Bacteria</taxon>
        <taxon>Pseudomonadati</taxon>
        <taxon>Thermodesulfobacteriota</taxon>
        <taxon>Desulfovibrionia</taxon>
        <taxon>Desulfovibrionales</taxon>
        <taxon>Desulfovibrionaceae</taxon>
        <taxon>Paucidesulfovibrio</taxon>
    </lineage>
</organism>
<protein>
    <submittedName>
        <fullName evidence="6">1-acyl-sn-glycerol-3-phosphate acyltransferase</fullName>
    </submittedName>
</protein>
<gene>
    <name evidence="6" type="ORF">SAMN02745704_00814</name>
</gene>
<keyword evidence="2 6" id="KW-0808">Transferase</keyword>
<dbReference type="PANTHER" id="PTHR10434">
    <property type="entry name" value="1-ACYL-SN-GLYCEROL-3-PHOSPHATE ACYLTRANSFERASE"/>
    <property type="match status" value="1"/>
</dbReference>
<dbReference type="RefSeq" id="WP_078716367.1">
    <property type="nucleotide sequence ID" value="NZ_FUYC01000002.1"/>
</dbReference>
<reference evidence="6 7" key="1">
    <citation type="submission" date="2017-02" db="EMBL/GenBank/DDBJ databases">
        <authorList>
            <person name="Peterson S.W."/>
        </authorList>
    </citation>
    <scope>NUCLEOTIDE SEQUENCE [LARGE SCALE GENOMIC DNA]</scope>
    <source>
        <strain evidence="6 7">DSM 16080</strain>
    </source>
</reference>
<feature type="domain" description="Phospholipid/glycerol acyltransferase" evidence="5">
    <location>
        <begin position="66"/>
        <end position="182"/>
    </location>
</feature>
<dbReference type="SUPFAM" id="SSF69593">
    <property type="entry name" value="Glycerol-3-phosphate (1)-acyltransferase"/>
    <property type="match status" value="1"/>
</dbReference>
<evidence type="ECO:0000313" key="6">
    <source>
        <dbReference type="EMBL" id="SKA74981.1"/>
    </source>
</evidence>
<keyword evidence="7" id="KW-1185">Reference proteome</keyword>
<keyword evidence="4" id="KW-0812">Transmembrane</keyword>
<evidence type="ECO:0000313" key="7">
    <source>
        <dbReference type="Proteomes" id="UP000190027"/>
    </source>
</evidence>
<keyword evidence="4" id="KW-0472">Membrane</keyword>
<dbReference type="PANTHER" id="PTHR10434:SF11">
    <property type="entry name" value="1-ACYL-SN-GLYCEROL-3-PHOSPHATE ACYLTRANSFERASE"/>
    <property type="match status" value="1"/>
</dbReference>
<dbReference type="InterPro" id="IPR002123">
    <property type="entry name" value="Plipid/glycerol_acylTrfase"/>
</dbReference>
<keyword evidence="4" id="KW-1133">Transmembrane helix</keyword>
<evidence type="ECO:0000256" key="2">
    <source>
        <dbReference type="ARBA" id="ARBA00022679"/>
    </source>
</evidence>
<dbReference type="Proteomes" id="UP000190027">
    <property type="component" value="Unassembled WGS sequence"/>
</dbReference>
<sequence>MRKFLFYLLFFPITVYYSCAMGLMGFTKNRGRWGEKFGYAWTSKLAWLTGVRYEVDLSALEPGGHYVFMLNHQSQLDIMLGYWLLRDYHVRFLAKQSLWNVPVFGWAMWGAQHIPIDRSNRRAAMKSVENAVKVVKKGVSPIVFPEGTRAEDRSQLQSFKTGGIILALKTGLPVAPVVIHGMGEVLPKGAWKLNTKPVVRVKALPPIDTSAYTLKDRDKFRDDLYQKMNRAYLELRRESE</sequence>
<comment type="pathway">
    <text evidence="1">Lipid metabolism.</text>
</comment>
<dbReference type="Pfam" id="PF01553">
    <property type="entry name" value="Acyltransferase"/>
    <property type="match status" value="1"/>
</dbReference>
<evidence type="ECO:0000256" key="1">
    <source>
        <dbReference type="ARBA" id="ARBA00005189"/>
    </source>
</evidence>
<evidence type="ECO:0000256" key="4">
    <source>
        <dbReference type="SAM" id="Phobius"/>
    </source>
</evidence>
<proteinExistence type="predicted"/>
<dbReference type="GO" id="GO:0003841">
    <property type="term" value="F:1-acylglycerol-3-phosphate O-acyltransferase activity"/>
    <property type="evidence" value="ECO:0007669"/>
    <property type="project" value="TreeGrafter"/>
</dbReference>
<dbReference type="GO" id="GO:0006654">
    <property type="term" value="P:phosphatidic acid biosynthetic process"/>
    <property type="evidence" value="ECO:0007669"/>
    <property type="project" value="TreeGrafter"/>
</dbReference>
<feature type="transmembrane region" description="Helical" evidence="4">
    <location>
        <begin position="6"/>
        <end position="26"/>
    </location>
</feature>
<dbReference type="CDD" id="cd07989">
    <property type="entry name" value="LPLAT_AGPAT-like"/>
    <property type="match status" value="1"/>
</dbReference>
<dbReference type="OrthoDB" id="9809618at2"/>
<keyword evidence="3 6" id="KW-0012">Acyltransferase</keyword>
<name>A0A1T4WEA2_9BACT</name>
<accession>A0A1T4WEA2</accession>
<dbReference type="AlphaFoldDB" id="A0A1T4WEA2"/>
<evidence type="ECO:0000259" key="5">
    <source>
        <dbReference type="SMART" id="SM00563"/>
    </source>
</evidence>
<dbReference type="EMBL" id="FUYC01000002">
    <property type="protein sequence ID" value="SKA74981.1"/>
    <property type="molecule type" value="Genomic_DNA"/>
</dbReference>
<dbReference type="STRING" id="1121449.SAMN02745704_00814"/>
<evidence type="ECO:0000256" key="3">
    <source>
        <dbReference type="ARBA" id="ARBA00023315"/>
    </source>
</evidence>